<dbReference type="EMBL" id="HG792017">
    <property type="protein sequence ID" value="CDM34679.1"/>
    <property type="molecule type" value="Genomic_DNA"/>
</dbReference>
<organism evidence="1 2">
    <name type="scientific">Penicillium roqueforti (strain FM164)</name>
    <dbReference type="NCBI Taxonomy" id="1365484"/>
    <lineage>
        <taxon>Eukaryota</taxon>
        <taxon>Fungi</taxon>
        <taxon>Dikarya</taxon>
        <taxon>Ascomycota</taxon>
        <taxon>Pezizomycotina</taxon>
        <taxon>Eurotiomycetes</taxon>
        <taxon>Eurotiomycetidae</taxon>
        <taxon>Eurotiales</taxon>
        <taxon>Aspergillaceae</taxon>
        <taxon>Penicillium</taxon>
    </lineage>
</organism>
<dbReference type="Proteomes" id="UP000030686">
    <property type="component" value="Unassembled WGS sequence"/>
</dbReference>
<accession>W6QKC8</accession>
<dbReference type="AlphaFoldDB" id="W6QKC8"/>
<protein>
    <submittedName>
        <fullName evidence="1">Genomic scaffold, ProqFM164S03</fullName>
    </submittedName>
</protein>
<reference evidence="1" key="1">
    <citation type="journal article" date="2014" name="Nat. Commun.">
        <title>Multiple recent horizontal transfers of a large genomic region in cheese making fungi.</title>
        <authorList>
            <person name="Cheeseman K."/>
            <person name="Ropars J."/>
            <person name="Renault P."/>
            <person name="Dupont J."/>
            <person name="Gouzy J."/>
            <person name="Branca A."/>
            <person name="Abraham A.L."/>
            <person name="Ceppi M."/>
            <person name="Conseiller E."/>
            <person name="Debuchy R."/>
            <person name="Malagnac F."/>
            <person name="Goarin A."/>
            <person name="Silar P."/>
            <person name="Lacoste S."/>
            <person name="Sallet E."/>
            <person name="Bensimon A."/>
            <person name="Giraud T."/>
            <person name="Brygoo Y."/>
        </authorList>
    </citation>
    <scope>NUCLEOTIDE SEQUENCE [LARGE SCALE GENOMIC DNA]</scope>
    <source>
        <strain evidence="1">FM164</strain>
    </source>
</reference>
<name>W6QKC8_PENRF</name>
<keyword evidence="2" id="KW-1185">Reference proteome</keyword>
<evidence type="ECO:0000313" key="2">
    <source>
        <dbReference type="Proteomes" id="UP000030686"/>
    </source>
</evidence>
<evidence type="ECO:0000313" key="1">
    <source>
        <dbReference type="EMBL" id="CDM34679.1"/>
    </source>
</evidence>
<proteinExistence type="predicted"/>
<sequence>MVLSKQLIRSNVIGKRAATDHLSEHLLILCPIFPHPLHLGAARGRGSNPD</sequence>
<gene>
    <name evidence="1" type="ORF">PROQFM164_S03g001404</name>
</gene>